<gene>
    <name evidence="1" type="ORF">UFOVP775_5</name>
</gene>
<accession>A0A6J5NRH5</accession>
<reference evidence="1" key="1">
    <citation type="submission" date="2020-04" db="EMBL/GenBank/DDBJ databases">
        <authorList>
            <person name="Chiriac C."/>
            <person name="Salcher M."/>
            <person name="Ghai R."/>
            <person name="Kavagutti S V."/>
        </authorList>
    </citation>
    <scope>NUCLEOTIDE SEQUENCE</scope>
</reference>
<protein>
    <submittedName>
        <fullName evidence="1">Uncharacterized protein</fullName>
    </submittedName>
</protein>
<name>A0A6J5NRH5_9CAUD</name>
<evidence type="ECO:0000313" key="1">
    <source>
        <dbReference type="EMBL" id="CAB4161969.1"/>
    </source>
</evidence>
<dbReference type="EMBL" id="LR796725">
    <property type="protein sequence ID" value="CAB4161969.1"/>
    <property type="molecule type" value="Genomic_DNA"/>
</dbReference>
<sequence>MSIKLQPKQEAGYLFLMMKSGIQAISSDDENIKKAAKFCAWECVDEIMGHTEDRKDIEYWLLVKKEIDKI</sequence>
<proteinExistence type="predicted"/>
<organism evidence="1">
    <name type="scientific">uncultured Caudovirales phage</name>
    <dbReference type="NCBI Taxonomy" id="2100421"/>
    <lineage>
        <taxon>Viruses</taxon>
        <taxon>Duplodnaviria</taxon>
        <taxon>Heunggongvirae</taxon>
        <taxon>Uroviricota</taxon>
        <taxon>Caudoviricetes</taxon>
        <taxon>Peduoviridae</taxon>
        <taxon>Maltschvirus</taxon>
        <taxon>Maltschvirus maltsch</taxon>
    </lineage>
</organism>